<proteinExistence type="predicted"/>
<dbReference type="EMBL" id="JAPFQN010000006">
    <property type="protein sequence ID" value="MCX2744732.1"/>
    <property type="molecule type" value="Genomic_DNA"/>
</dbReference>
<name>A0ABT3RT32_9BACT</name>
<reference evidence="1 2" key="1">
    <citation type="submission" date="2022-11" db="EMBL/GenBank/DDBJ databases">
        <title>The characterization of three novel Bacteroidetes species and genomic analysis of their roles in tidal elemental geochemical cycles.</title>
        <authorList>
            <person name="Ma K."/>
        </authorList>
    </citation>
    <scope>NUCLEOTIDE SEQUENCE [LARGE SCALE GENOMIC DNA]</scope>
    <source>
        <strain evidence="1 2">M17</strain>
    </source>
</reference>
<dbReference type="RefSeq" id="WP_266057210.1">
    <property type="nucleotide sequence ID" value="NZ_JAPFQN010000006.1"/>
</dbReference>
<dbReference type="Proteomes" id="UP001209885">
    <property type="component" value="Unassembled WGS sequence"/>
</dbReference>
<evidence type="ECO:0000313" key="2">
    <source>
        <dbReference type="Proteomes" id="UP001209885"/>
    </source>
</evidence>
<accession>A0ABT3RT32</accession>
<evidence type="ECO:0000313" key="1">
    <source>
        <dbReference type="EMBL" id="MCX2744732.1"/>
    </source>
</evidence>
<sequence>MKNKILIFLITIIPVFGQTKIDWNTLADVQFNQTYDNQLETYFTEPTFGPKVKAIDGKEVIIEGYVIPMDVKKGEFVLSKNPFANCFFCGNAGPETVMELNLKPGHKKFKTDDYVVFKGKFRLNKSDIYHLNYILDDADVVD</sequence>
<keyword evidence="2" id="KW-1185">Reference proteome</keyword>
<gene>
    <name evidence="1" type="ORF">OO013_12690</name>
</gene>
<protein>
    <submittedName>
        <fullName evidence="1">DUF3299 domain-containing protein</fullName>
    </submittedName>
</protein>
<organism evidence="1 2">
    <name type="scientific">Mangrovivirga halotolerans</name>
    <dbReference type="NCBI Taxonomy" id="2993936"/>
    <lineage>
        <taxon>Bacteria</taxon>
        <taxon>Pseudomonadati</taxon>
        <taxon>Bacteroidota</taxon>
        <taxon>Cytophagia</taxon>
        <taxon>Cytophagales</taxon>
        <taxon>Mangrovivirgaceae</taxon>
        <taxon>Mangrovivirga</taxon>
    </lineage>
</organism>
<comment type="caution">
    <text evidence="1">The sequence shown here is derived from an EMBL/GenBank/DDBJ whole genome shotgun (WGS) entry which is preliminary data.</text>
</comment>
<dbReference type="Gene3D" id="2.40.50.870">
    <property type="entry name" value="Protein of unknown function (DUF3299)"/>
    <property type="match status" value="1"/>
</dbReference>